<organism evidence="3 4">
    <name type="scientific">Plesiocystis pacifica SIR-1</name>
    <dbReference type="NCBI Taxonomy" id="391625"/>
    <lineage>
        <taxon>Bacteria</taxon>
        <taxon>Pseudomonadati</taxon>
        <taxon>Myxococcota</taxon>
        <taxon>Polyangia</taxon>
        <taxon>Nannocystales</taxon>
        <taxon>Nannocystaceae</taxon>
        <taxon>Plesiocystis</taxon>
    </lineage>
</organism>
<dbReference type="InterPro" id="IPR010708">
    <property type="entry name" value="5'(3')-deoxyribonucleotidase"/>
</dbReference>
<dbReference type="InterPro" id="IPR023214">
    <property type="entry name" value="HAD_sf"/>
</dbReference>
<dbReference type="InterPro" id="IPR036412">
    <property type="entry name" value="HAD-like_sf"/>
</dbReference>
<protein>
    <submittedName>
        <fullName evidence="3">Uncharacterized protein</fullName>
    </submittedName>
</protein>
<dbReference type="Proteomes" id="UP000005801">
    <property type="component" value="Unassembled WGS sequence"/>
</dbReference>
<evidence type="ECO:0000256" key="2">
    <source>
        <dbReference type="PIRSR" id="PIRSR610708-1"/>
    </source>
</evidence>
<dbReference type="EMBL" id="ABCS01000009">
    <property type="protein sequence ID" value="EDM80597.1"/>
    <property type="molecule type" value="Genomic_DNA"/>
</dbReference>
<dbReference type="eggNOG" id="ENOG5034AGT">
    <property type="taxonomic scope" value="Bacteria"/>
</dbReference>
<evidence type="ECO:0000313" key="3">
    <source>
        <dbReference type="EMBL" id="EDM80597.1"/>
    </source>
</evidence>
<feature type="active site" description="Nucleophile" evidence="2">
    <location>
        <position position="5"/>
    </location>
</feature>
<comment type="similarity">
    <text evidence="1">Belongs to the 5'(3')-deoxyribonucleotidase family.</text>
</comment>
<sequence>MIFLDVDEVLANWTGAVLTRLGLEPEAIYARWAVEAPEVWNLFEIPNFPVSAAEAWGMINDAGAEFWSSLEPYPWAFELFDACQAVGPTVLLTKPSRHPTSAMGKLQWMQRHFGRYLGRGARGEGFEDYLIGPPKHAVARPGAVLIDDSPRNCAAFEAHGGKAILFPSVGNRRRAHRTDPLAVVVPELQSAMSVAG</sequence>
<dbReference type="Pfam" id="PF06941">
    <property type="entry name" value="NT5C"/>
    <property type="match status" value="1"/>
</dbReference>
<dbReference type="SUPFAM" id="SSF56784">
    <property type="entry name" value="HAD-like"/>
    <property type="match status" value="1"/>
</dbReference>
<comment type="caution">
    <text evidence="3">The sequence shown here is derived from an EMBL/GenBank/DDBJ whole genome shotgun (WGS) entry which is preliminary data.</text>
</comment>
<dbReference type="STRING" id="391625.PPSIR1_36929"/>
<keyword evidence="4" id="KW-1185">Reference proteome</keyword>
<gene>
    <name evidence="3" type="ORF">PPSIR1_36929</name>
</gene>
<reference evidence="3 4" key="1">
    <citation type="submission" date="2007-06" db="EMBL/GenBank/DDBJ databases">
        <authorList>
            <person name="Shimkets L."/>
            <person name="Ferriera S."/>
            <person name="Johnson J."/>
            <person name="Kravitz S."/>
            <person name="Beeson K."/>
            <person name="Sutton G."/>
            <person name="Rogers Y.-H."/>
            <person name="Friedman R."/>
            <person name="Frazier M."/>
            <person name="Venter J.C."/>
        </authorList>
    </citation>
    <scope>NUCLEOTIDE SEQUENCE [LARGE SCALE GENOMIC DNA]</scope>
    <source>
        <strain evidence="3 4">SIR-1</strain>
    </source>
</reference>
<proteinExistence type="inferred from homology"/>
<dbReference type="Gene3D" id="3.40.50.1000">
    <property type="entry name" value="HAD superfamily/HAD-like"/>
    <property type="match status" value="1"/>
</dbReference>
<dbReference type="RefSeq" id="WP_006970200.1">
    <property type="nucleotide sequence ID" value="NZ_ABCS01000009.1"/>
</dbReference>
<evidence type="ECO:0000256" key="1">
    <source>
        <dbReference type="ARBA" id="ARBA00009589"/>
    </source>
</evidence>
<dbReference type="AlphaFoldDB" id="A6G0F1"/>
<accession>A6G0F1</accession>
<feature type="active site" description="Proton donor" evidence="2">
    <location>
        <position position="7"/>
    </location>
</feature>
<dbReference type="GO" id="GO:0009264">
    <property type="term" value="P:deoxyribonucleotide catabolic process"/>
    <property type="evidence" value="ECO:0007669"/>
    <property type="project" value="InterPro"/>
</dbReference>
<dbReference type="GO" id="GO:0008253">
    <property type="term" value="F:5'-nucleotidase activity"/>
    <property type="evidence" value="ECO:0007669"/>
    <property type="project" value="InterPro"/>
</dbReference>
<name>A6G0F1_9BACT</name>
<evidence type="ECO:0000313" key="4">
    <source>
        <dbReference type="Proteomes" id="UP000005801"/>
    </source>
</evidence>
<dbReference type="OrthoDB" id="278110at2"/>